<dbReference type="Proteomes" id="UP000014974">
    <property type="component" value="Unassembled WGS sequence"/>
</dbReference>
<gene>
    <name evidence="1" type="ORF">ADICYQ_5250</name>
</gene>
<evidence type="ECO:0000313" key="2">
    <source>
        <dbReference type="Proteomes" id="UP000014974"/>
    </source>
</evidence>
<reference evidence="1 2" key="1">
    <citation type="journal article" date="2013" name="Genome Announc.">
        <title>Draft Genome Sequence of Cyclobacterium qasimii Strain M12-11BT, Isolated from Arctic Marine Sediment.</title>
        <authorList>
            <person name="Shivaji S."/>
            <person name="Ara S."/>
            <person name="Singh A."/>
            <person name="Kumar Pinnaka A."/>
        </authorList>
    </citation>
    <scope>NUCLEOTIDE SEQUENCE [LARGE SCALE GENOMIC DNA]</scope>
    <source>
        <strain evidence="1 2">M12-11B</strain>
    </source>
</reference>
<proteinExistence type="predicted"/>
<protein>
    <submittedName>
        <fullName evidence="1">Uncharacterized protein</fullName>
    </submittedName>
</protein>
<dbReference type="EMBL" id="ATNM01000184">
    <property type="protein sequence ID" value="EPR65742.1"/>
    <property type="molecule type" value="Genomic_DNA"/>
</dbReference>
<name>S7V865_9BACT</name>
<evidence type="ECO:0000313" key="1">
    <source>
        <dbReference type="EMBL" id="EPR65742.1"/>
    </source>
</evidence>
<dbReference type="AlphaFoldDB" id="S7V865"/>
<sequence>MEAGQTAEIAFIHEVKNGPQLSQPVFHRRAAQRDMVKPLQLPDCA</sequence>
<comment type="caution">
    <text evidence="1">The sequence shown here is derived from an EMBL/GenBank/DDBJ whole genome shotgun (WGS) entry which is preliminary data.</text>
</comment>
<accession>S7V865</accession>
<organism evidence="1 2">
    <name type="scientific">Cyclobacterium qasimii M12-11B</name>
    <dbReference type="NCBI Taxonomy" id="641524"/>
    <lineage>
        <taxon>Bacteria</taxon>
        <taxon>Pseudomonadati</taxon>
        <taxon>Bacteroidota</taxon>
        <taxon>Cytophagia</taxon>
        <taxon>Cytophagales</taxon>
        <taxon>Cyclobacteriaceae</taxon>
        <taxon>Cyclobacterium</taxon>
    </lineage>
</organism>